<evidence type="ECO:0000256" key="6">
    <source>
        <dbReference type="ARBA" id="ARBA00022741"/>
    </source>
</evidence>
<dbReference type="PANTHER" id="PTHR11088">
    <property type="entry name" value="TRNA DIMETHYLALLYLTRANSFERASE"/>
    <property type="match status" value="1"/>
</dbReference>
<comment type="similarity">
    <text evidence="3 10 13">Belongs to the IPP transferase family.</text>
</comment>
<comment type="catalytic activity">
    <reaction evidence="9 10 11">
        <text>adenosine(37) in tRNA + dimethylallyl diphosphate = N(6)-dimethylallyladenosine(37) in tRNA + diphosphate</text>
        <dbReference type="Rhea" id="RHEA:26482"/>
        <dbReference type="Rhea" id="RHEA-COMP:10162"/>
        <dbReference type="Rhea" id="RHEA-COMP:10375"/>
        <dbReference type="ChEBI" id="CHEBI:33019"/>
        <dbReference type="ChEBI" id="CHEBI:57623"/>
        <dbReference type="ChEBI" id="CHEBI:74411"/>
        <dbReference type="ChEBI" id="CHEBI:74415"/>
        <dbReference type="EC" id="2.5.1.75"/>
    </reaction>
</comment>
<evidence type="ECO:0000256" key="10">
    <source>
        <dbReference type="HAMAP-Rule" id="MF_00185"/>
    </source>
</evidence>
<feature type="binding site" evidence="10">
    <location>
        <begin position="19"/>
        <end position="24"/>
    </location>
    <ligand>
        <name>substrate</name>
    </ligand>
</feature>
<evidence type="ECO:0000256" key="9">
    <source>
        <dbReference type="ARBA" id="ARBA00049563"/>
    </source>
</evidence>
<evidence type="ECO:0000256" key="13">
    <source>
        <dbReference type="RuleBase" id="RU003785"/>
    </source>
</evidence>
<keyword evidence="7 10" id="KW-0067">ATP-binding</keyword>
<evidence type="ECO:0000256" key="7">
    <source>
        <dbReference type="ARBA" id="ARBA00022840"/>
    </source>
</evidence>
<dbReference type="EC" id="2.5.1.75" evidence="10"/>
<dbReference type="OrthoDB" id="9776390at2"/>
<keyword evidence="4 10" id="KW-0808">Transferase</keyword>
<dbReference type="Gene3D" id="1.10.20.140">
    <property type="match status" value="1"/>
</dbReference>
<dbReference type="HAMAP" id="MF_00185">
    <property type="entry name" value="IPP_trans"/>
    <property type="match status" value="1"/>
</dbReference>
<comment type="function">
    <text evidence="2 10 12">Catalyzes the transfer of a dimethylallyl group onto the adenine at position 37 in tRNAs that read codons beginning with uridine, leading to the formation of N6-(dimethylallyl)adenosine (i(6)A).</text>
</comment>
<evidence type="ECO:0000256" key="8">
    <source>
        <dbReference type="ARBA" id="ARBA00022842"/>
    </source>
</evidence>
<accession>A0A2P7MTR4</accession>
<dbReference type="RefSeq" id="WP_106632451.1">
    <property type="nucleotide sequence ID" value="NZ_PXXO01000010.1"/>
</dbReference>
<dbReference type="PANTHER" id="PTHR11088:SF60">
    <property type="entry name" value="TRNA DIMETHYLALLYLTRANSFERASE"/>
    <property type="match status" value="1"/>
</dbReference>
<dbReference type="AlphaFoldDB" id="A0A2P7MTR4"/>
<name>A0A2P7MTR4_9CYAN</name>
<sequence>MSPTESAGQPLVIVLLGPTASGKTDLAIALAQALDLAVLNVDSRQLYRQMDVGTAKPTAAQRGQARHELLDLRDPDQPINLQEFRAIAEAQLNAELARKPLALLAGGSGLYLQALTQGLEPPAVPPQPQLRAQLAALGQPLCHQLLRQGDPAAAARIAPADAVRTQRALEVLYATGRPLSSQQGATPPPWRVLELGLSPTDLTGRIASRTRGLFAAGLVAETEALIERYGAGLPLLNTIGYAEAKQQLAGERSESEAIALCEQRTRQFAKRQRTWFRRRHAPIWLEERSTEGQLAQALQVVERGLG</sequence>
<evidence type="ECO:0000256" key="12">
    <source>
        <dbReference type="RuleBase" id="RU003784"/>
    </source>
</evidence>
<keyword evidence="5 10" id="KW-0819">tRNA processing</keyword>
<dbReference type="SUPFAM" id="SSF52540">
    <property type="entry name" value="P-loop containing nucleoside triphosphate hydrolases"/>
    <property type="match status" value="1"/>
</dbReference>
<comment type="caution">
    <text evidence="14">The sequence shown here is derived from an EMBL/GenBank/DDBJ whole genome shotgun (WGS) entry which is preliminary data.</text>
</comment>
<dbReference type="NCBIfam" id="TIGR00174">
    <property type="entry name" value="miaA"/>
    <property type="match status" value="1"/>
</dbReference>
<dbReference type="GO" id="GO:0005524">
    <property type="term" value="F:ATP binding"/>
    <property type="evidence" value="ECO:0007669"/>
    <property type="project" value="UniProtKB-UniRule"/>
</dbReference>
<feature type="binding site" evidence="10">
    <location>
        <begin position="17"/>
        <end position="24"/>
    </location>
    <ligand>
        <name>ATP</name>
        <dbReference type="ChEBI" id="CHEBI:30616"/>
    </ligand>
</feature>
<dbReference type="Gene3D" id="3.40.50.300">
    <property type="entry name" value="P-loop containing nucleotide triphosphate hydrolases"/>
    <property type="match status" value="1"/>
</dbReference>
<keyword evidence="15" id="KW-1185">Reference proteome</keyword>
<dbReference type="InterPro" id="IPR018022">
    <property type="entry name" value="IPT"/>
</dbReference>
<evidence type="ECO:0000256" key="3">
    <source>
        <dbReference type="ARBA" id="ARBA00005842"/>
    </source>
</evidence>
<comment type="caution">
    <text evidence="10">Lacks conserved residue(s) required for the propagation of feature annotation.</text>
</comment>
<evidence type="ECO:0000313" key="14">
    <source>
        <dbReference type="EMBL" id="PSJ04640.1"/>
    </source>
</evidence>
<dbReference type="InterPro" id="IPR039657">
    <property type="entry name" value="Dimethylallyltransferase"/>
</dbReference>
<reference evidence="14 15" key="1">
    <citation type="journal article" date="2018" name="Environ. Microbiol.">
        <title>Ecological and genomic features of two widespread freshwater picocyanobacteria.</title>
        <authorList>
            <person name="Cabello-Yeves P.J."/>
            <person name="Picazo A."/>
            <person name="Camacho A."/>
            <person name="Callieri C."/>
            <person name="Rosselli R."/>
            <person name="Roda-Garcia J.J."/>
            <person name="Coutinho F.H."/>
            <person name="Rodriguez-Valera F."/>
        </authorList>
    </citation>
    <scope>NUCLEOTIDE SEQUENCE [LARGE SCALE GENOMIC DNA]</scope>
    <source>
        <strain evidence="14 15">Tous</strain>
    </source>
</reference>
<comment type="cofactor">
    <cofactor evidence="1 10">
        <name>Mg(2+)</name>
        <dbReference type="ChEBI" id="CHEBI:18420"/>
    </cofactor>
</comment>
<evidence type="ECO:0000256" key="11">
    <source>
        <dbReference type="RuleBase" id="RU003783"/>
    </source>
</evidence>
<evidence type="ECO:0000256" key="2">
    <source>
        <dbReference type="ARBA" id="ARBA00003213"/>
    </source>
</evidence>
<evidence type="ECO:0000256" key="4">
    <source>
        <dbReference type="ARBA" id="ARBA00022679"/>
    </source>
</evidence>
<keyword evidence="8 10" id="KW-0460">Magnesium</keyword>
<evidence type="ECO:0000313" key="15">
    <source>
        <dbReference type="Proteomes" id="UP000243002"/>
    </source>
</evidence>
<feature type="site" description="Interaction with substrate tRNA" evidence="10">
    <location>
        <position position="131"/>
    </location>
</feature>
<protein>
    <recommendedName>
        <fullName evidence="10">tRNA dimethylallyltransferase</fullName>
        <ecNumber evidence="10">2.5.1.75</ecNumber>
    </recommendedName>
    <alternativeName>
        <fullName evidence="10">Dimethylallyl diphosphate:tRNA dimethylallyltransferase</fullName>
        <shortName evidence="10">DMAPP:tRNA dimethylallyltransferase</shortName>
        <shortName evidence="10">DMATase</shortName>
    </alternativeName>
    <alternativeName>
        <fullName evidence="10">Isopentenyl-diphosphate:tRNA isopentenyltransferase</fullName>
        <shortName evidence="10">IPP transferase</shortName>
        <shortName evidence="10">IPPT</shortName>
        <shortName evidence="10">IPTase</shortName>
    </alternativeName>
</protein>
<feature type="region of interest" description="Interaction with substrate tRNA" evidence="10">
    <location>
        <begin position="42"/>
        <end position="45"/>
    </location>
</feature>
<keyword evidence="6 10" id="KW-0547">Nucleotide-binding</keyword>
<dbReference type="GO" id="GO:0006400">
    <property type="term" value="P:tRNA modification"/>
    <property type="evidence" value="ECO:0007669"/>
    <property type="project" value="TreeGrafter"/>
</dbReference>
<proteinExistence type="inferred from homology"/>
<dbReference type="Proteomes" id="UP000243002">
    <property type="component" value="Unassembled WGS sequence"/>
</dbReference>
<gene>
    <name evidence="10" type="primary">miaA</name>
    <name evidence="14" type="ORF">C7K55_09275</name>
</gene>
<comment type="subunit">
    <text evidence="10">Monomer.</text>
</comment>
<dbReference type="EMBL" id="PXXO01000010">
    <property type="protein sequence ID" value="PSJ04640.1"/>
    <property type="molecule type" value="Genomic_DNA"/>
</dbReference>
<dbReference type="GO" id="GO:0052381">
    <property type="term" value="F:tRNA dimethylallyltransferase activity"/>
    <property type="evidence" value="ECO:0007669"/>
    <property type="project" value="UniProtKB-UniRule"/>
</dbReference>
<evidence type="ECO:0000256" key="5">
    <source>
        <dbReference type="ARBA" id="ARBA00022694"/>
    </source>
</evidence>
<dbReference type="InterPro" id="IPR027417">
    <property type="entry name" value="P-loop_NTPase"/>
</dbReference>
<evidence type="ECO:0000256" key="1">
    <source>
        <dbReference type="ARBA" id="ARBA00001946"/>
    </source>
</evidence>
<organism evidence="14 15">
    <name type="scientific">Cyanobium usitatum str. Tous</name>
    <dbReference type="NCBI Taxonomy" id="2116684"/>
    <lineage>
        <taxon>Bacteria</taxon>
        <taxon>Bacillati</taxon>
        <taxon>Cyanobacteriota</taxon>
        <taxon>Cyanophyceae</taxon>
        <taxon>Synechococcales</taxon>
        <taxon>Prochlorococcaceae</taxon>
        <taxon>Cyanobium</taxon>
    </lineage>
</organism>
<dbReference type="Pfam" id="PF01715">
    <property type="entry name" value="IPPT"/>
    <property type="match status" value="1"/>
</dbReference>
<feature type="site" description="Interaction with substrate tRNA" evidence="10">
    <location>
        <position position="108"/>
    </location>
</feature>